<comment type="subcellular location">
    <subcellularLocation>
        <location evidence="1">Cell membrane</location>
        <topology evidence="1">Multi-pass membrane protein</topology>
    </subcellularLocation>
</comment>
<evidence type="ECO:0000259" key="8">
    <source>
        <dbReference type="Pfam" id="PF02687"/>
    </source>
</evidence>
<dbReference type="EMBL" id="CP003359">
    <property type="protein sequence ID" value="AGB40894.1"/>
    <property type="molecule type" value="Genomic_DNA"/>
</dbReference>
<dbReference type="STRING" id="748449.Halha_0933"/>
<dbReference type="Proteomes" id="UP000010880">
    <property type="component" value="Chromosome"/>
</dbReference>
<feature type="transmembrane region" description="Helical" evidence="7">
    <location>
        <begin position="18"/>
        <end position="35"/>
    </location>
</feature>
<feature type="transmembrane region" description="Helical" evidence="7">
    <location>
        <begin position="315"/>
        <end position="345"/>
    </location>
</feature>
<gene>
    <name evidence="9" type="ordered locus">Halha_0933</name>
</gene>
<evidence type="ECO:0000256" key="1">
    <source>
        <dbReference type="ARBA" id="ARBA00004651"/>
    </source>
</evidence>
<protein>
    <submittedName>
        <fullName evidence="9">ABC-type transport system, involved in lipoprotein release, permease component</fullName>
    </submittedName>
</protein>
<reference evidence="10" key="1">
    <citation type="submission" date="2012-02" db="EMBL/GenBank/DDBJ databases">
        <title>The complete genome of Halobacteroides halobius DSM 5150.</title>
        <authorList>
            <person name="Lucas S."/>
            <person name="Copeland A."/>
            <person name="Lapidus A."/>
            <person name="Glavina del Rio T."/>
            <person name="Dalin E."/>
            <person name="Tice H."/>
            <person name="Bruce D."/>
            <person name="Goodwin L."/>
            <person name="Pitluck S."/>
            <person name="Peters L."/>
            <person name="Mikhailova N."/>
            <person name="Gu W."/>
            <person name="Kyrpides N."/>
            <person name="Mavromatis K."/>
            <person name="Ivanova N."/>
            <person name="Brettin T."/>
            <person name="Detter J.C."/>
            <person name="Han C."/>
            <person name="Larimer F."/>
            <person name="Land M."/>
            <person name="Hauser L."/>
            <person name="Markowitz V."/>
            <person name="Cheng J.-F."/>
            <person name="Hugenholtz P."/>
            <person name="Woyke T."/>
            <person name="Wu D."/>
            <person name="Tindall B."/>
            <person name="Pomrenke H."/>
            <person name="Brambilla E."/>
            <person name="Klenk H.-P."/>
            <person name="Eisen J.A."/>
        </authorList>
    </citation>
    <scope>NUCLEOTIDE SEQUENCE [LARGE SCALE GENOMIC DNA]</scope>
    <source>
        <strain evidence="10">ATCC 35273 / DSM 5150 / MD-1</strain>
    </source>
</reference>
<evidence type="ECO:0000256" key="6">
    <source>
        <dbReference type="ARBA" id="ARBA00023136"/>
    </source>
</evidence>
<feature type="transmembrane region" description="Helical" evidence="7">
    <location>
        <begin position="378"/>
        <end position="400"/>
    </location>
</feature>
<keyword evidence="4 7" id="KW-0812">Transmembrane</keyword>
<feature type="transmembrane region" description="Helical" evidence="7">
    <location>
        <begin position="275"/>
        <end position="294"/>
    </location>
</feature>
<dbReference type="KEGG" id="hhl:Halha_0933"/>
<proteinExistence type="inferred from homology"/>
<dbReference type="HOGENOM" id="CLU_000604_8_6_9"/>
<dbReference type="PANTHER" id="PTHR30489:SF0">
    <property type="entry name" value="LIPOPROTEIN-RELEASING SYSTEM TRANSMEMBRANE PROTEIN LOLE"/>
    <property type="match status" value="1"/>
</dbReference>
<dbReference type="GO" id="GO:0098797">
    <property type="term" value="C:plasma membrane protein complex"/>
    <property type="evidence" value="ECO:0007669"/>
    <property type="project" value="TreeGrafter"/>
</dbReference>
<evidence type="ECO:0000313" key="10">
    <source>
        <dbReference type="Proteomes" id="UP000010880"/>
    </source>
</evidence>
<evidence type="ECO:0000256" key="3">
    <source>
        <dbReference type="ARBA" id="ARBA00022475"/>
    </source>
</evidence>
<dbReference type="GO" id="GO:0044874">
    <property type="term" value="P:lipoprotein localization to outer membrane"/>
    <property type="evidence" value="ECO:0007669"/>
    <property type="project" value="TreeGrafter"/>
</dbReference>
<organism evidence="9 10">
    <name type="scientific">Halobacteroides halobius (strain ATCC 35273 / DSM 5150 / MD-1)</name>
    <dbReference type="NCBI Taxonomy" id="748449"/>
    <lineage>
        <taxon>Bacteria</taxon>
        <taxon>Bacillati</taxon>
        <taxon>Bacillota</taxon>
        <taxon>Clostridia</taxon>
        <taxon>Halanaerobiales</taxon>
        <taxon>Halobacteroidaceae</taxon>
        <taxon>Halobacteroides</taxon>
    </lineage>
</organism>
<dbReference type="PANTHER" id="PTHR30489">
    <property type="entry name" value="LIPOPROTEIN-RELEASING SYSTEM TRANSMEMBRANE PROTEIN LOLE"/>
    <property type="match status" value="1"/>
</dbReference>
<feature type="domain" description="ABC3 transporter permease C-terminal" evidence="8">
    <location>
        <begin position="274"/>
        <end position="406"/>
    </location>
</feature>
<dbReference type="Pfam" id="PF02687">
    <property type="entry name" value="FtsX"/>
    <property type="match status" value="1"/>
</dbReference>
<keyword evidence="5 7" id="KW-1133">Transmembrane helix</keyword>
<comment type="similarity">
    <text evidence="2">Belongs to the ABC-4 integral membrane protein family. LolC/E subfamily.</text>
</comment>
<evidence type="ECO:0000313" key="9">
    <source>
        <dbReference type="EMBL" id="AGB40894.1"/>
    </source>
</evidence>
<accession>L0K968</accession>
<evidence type="ECO:0000256" key="5">
    <source>
        <dbReference type="ARBA" id="ARBA00022989"/>
    </source>
</evidence>
<name>L0K968_HALHC</name>
<dbReference type="InterPro" id="IPR051447">
    <property type="entry name" value="Lipoprotein-release_system"/>
</dbReference>
<keyword evidence="10" id="KW-1185">Reference proteome</keyword>
<keyword evidence="9" id="KW-0449">Lipoprotein</keyword>
<evidence type="ECO:0000256" key="4">
    <source>
        <dbReference type="ARBA" id="ARBA00022692"/>
    </source>
</evidence>
<dbReference type="InterPro" id="IPR003838">
    <property type="entry name" value="ABC3_permease_C"/>
</dbReference>
<sequence length="415" mass="46117">MFLVKLALKNLTRHQRRVLITASIIALGIAIFLIYDSIQIGMNKLSFNNIRNLETGHLQVINKKYWSKRDQLPLKHLISQKQQLKSTITDLAHFKAVTPKLKFSANLNNGINQLPVIACGIAPKTYQQVFTIEEYLVAGRMIKKDKYQVIMGQKLAGLMDFKVGDYLTLLFKTKTGTFNTISAKITGLFHTNNPEINNNLVYIPLGIAQQALNLEGQITQLVVRLDQDGIAKKISKELERKLITKDNQLTVHPWRDFAGEVIAMSKAETAEKTTIMFLILIIAAVGIVNTILLSSLERIKEIGMMKALGLRVKEIVIVFVLEAMGIGLIGGILGSLLGSIIILYFNIYGINLSTFVSDLGDWGLPVMGQLYAYWNPSAFILVISFGVVVSLIASILPAFWAARKDPVEAIAGDYN</sequence>
<evidence type="ECO:0000256" key="2">
    <source>
        <dbReference type="ARBA" id="ARBA00005236"/>
    </source>
</evidence>
<keyword evidence="3" id="KW-1003">Cell membrane</keyword>
<evidence type="ECO:0000256" key="7">
    <source>
        <dbReference type="SAM" id="Phobius"/>
    </source>
</evidence>
<keyword evidence="6 7" id="KW-0472">Membrane</keyword>
<dbReference type="eggNOG" id="COG4591">
    <property type="taxonomic scope" value="Bacteria"/>
</dbReference>
<dbReference type="AlphaFoldDB" id="L0K968"/>